<dbReference type="EMBL" id="CP009289">
    <property type="protein sequence ID" value="AIQ15264.1"/>
    <property type="molecule type" value="Genomic_DNA"/>
</dbReference>
<dbReference type="AlphaFoldDB" id="A0A089J254"/>
<geneLocation type="plasmid" evidence="2"/>
<evidence type="ECO:0000313" key="2">
    <source>
        <dbReference type="Proteomes" id="UP000029409"/>
    </source>
</evidence>
<proteinExistence type="predicted"/>
<organism evidence="1 2">
    <name type="scientific">Paenibacillus durus</name>
    <name type="common">Paenibacillus azotofixans</name>
    <dbReference type="NCBI Taxonomy" id="44251"/>
    <lineage>
        <taxon>Bacteria</taxon>
        <taxon>Bacillati</taxon>
        <taxon>Bacillota</taxon>
        <taxon>Bacilli</taxon>
        <taxon>Bacillales</taxon>
        <taxon>Paenibacillaceae</taxon>
        <taxon>Paenibacillus</taxon>
    </lineage>
</organism>
<reference evidence="1 2" key="1">
    <citation type="submission" date="2014-08" db="EMBL/GenBank/DDBJ databases">
        <title>Comparative genomics of the Paenibacillus odorifer group.</title>
        <authorList>
            <person name="den Bakker H.C."/>
            <person name="Tsai Y.-C."/>
            <person name="Martin N."/>
            <person name="Korlach J."/>
            <person name="Wiedmann M."/>
        </authorList>
    </citation>
    <scope>NUCLEOTIDE SEQUENCE [LARGE SCALE GENOMIC DNA]</scope>
    <source>
        <strain evidence="1 2">DSM 1735</strain>
        <plasmid evidence="2">Plasmid</plasmid>
    </source>
</reference>
<sequence>MENYFKAERTGIIYVCEASNCQDDTFFQDHKGPHVFFEIDADIDSALPGCPVCGSQDNIYTHARAVLKTTEVLNEDEE</sequence>
<keyword evidence="1" id="KW-0614">Plasmid</keyword>
<gene>
    <name evidence="1" type="ORF">PDUR_27945</name>
</gene>
<dbReference type="RefSeq" id="WP_042209799.1">
    <property type="nucleotide sequence ID" value="NZ_CP009289.1"/>
</dbReference>
<accession>A0A089J254</accession>
<keyword evidence="2" id="KW-1185">Reference proteome</keyword>
<dbReference type="KEGG" id="pdu:PDUR_27945"/>
<name>A0A089J254_PAEDU</name>
<dbReference type="Proteomes" id="UP000029409">
    <property type="component" value="Plasmid unnamed"/>
</dbReference>
<protein>
    <submittedName>
        <fullName evidence="1">Uncharacterized protein</fullName>
    </submittedName>
</protein>
<evidence type="ECO:0000313" key="1">
    <source>
        <dbReference type="EMBL" id="AIQ15264.1"/>
    </source>
</evidence>